<dbReference type="OrthoDB" id="9975758at2759"/>
<dbReference type="SUPFAM" id="SSF50814">
    <property type="entry name" value="Lipocalins"/>
    <property type="match status" value="1"/>
</dbReference>
<dbReference type="Proteomes" id="UP000250043">
    <property type="component" value="Unassembled WGS sequence"/>
</dbReference>
<organism evidence="1 2">
    <name type="scientific">Obba rivulosa</name>
    <dbReference type="NCBI Taxonomy" id="1052685"/>
    <lineage>
        <taxon>Eukaryota</taxon>
        <taxon>Fungi</taxon>
        <taxon>Dikarya</taxon>
        <taxon>Basidiomycota</taxon>
        <taxon>Agaricomycotina</taxon>
        <taxon>Agaricomycetes</taxon>
        <taxon>Polyporales</taxon>
        <taxon>Gelatoporiaceae</taxon>
        <taxon>Obba</taxon>
    </lineage>
</organism>
<protein>
    <recommendedName>
        <fullName evidence="3">Lipocalin/cytosolic fatty-acid binding domain-containing protein</fullName>
    </recommendedName>
</protein>
<name>A0A8E2AY55_9APHY</name>
<gene>
    <name evidence="1" type="ORF">OBBRIDRAFT_790577</name>
</gene>
<dbReference type="InterPro" id="IPR012674">
    <property type="entry name" value="Calycin"/>
</dbReference>
<proteinExistence type="predicted"/>
<accession>A0A8E2AY55</accession>
<keyword evidence="2" id="KW-1185">Reference proteome</keyword>
<reference evidence="1 2" key="1">
    <citation type="submission" date="2016-07" db="EMBL/GenBank/DDBJ databases">
        <title>Draft genome of the white-rot fungus Obba rivulosa 3A-2.</title>
        <authorList>
            <consortium name="DOE Joint Genome Institute"/>
            <person name="Miettinen O."/>
            <person name="Riley R."/>
            <person name="Acob R."/>
            <person name="Barry K."/>
            <person name="Cullen D."/>
            <person name="De Vries R."/>
            <person name="Hainaut M."/>
            <person name="Hatakka A."/>
            <person name="Henrissat B."/>
            <person name="Hilden K."/>
            <person name="Kuo R."/>
            <person name="Labutti K."/>
            <person name="Lipzen A."/>
            <person name="Makela M.R."/>
            <person name="Sandor L."/>
            <person name="Spatafora J.W."/>
            <person name="Grigoriev I.V."/>
            <person name="Hibbett D.S."/>
        </authorList>
    </citation>
    <scope>NUCLEOTIDE SEQUENCE [LARGE SCALE GENOMIC DNA]</scope>
    <source>
        <strain evidence="1 2">3A-2</strain>
    </source>
</reference>
<evidence type="ECO:0000313" key="1">
    <source>
        <dbReference type="EMBL" id="OCH93106.1"/>
    </source>
</evidence>
<dbReference type="Gene3D" id="2.40.128.20">
    <property type="match status" value="1"/>
</dbReference>
<sequence>MANLPDATSVIVLPPDAQNLPMDFDLEQFMGAWYVTHSTLPLWKTKKDVSITYTPRLRSSTQQPPQFDDVVRYRSTSDHSTSELHRVVGVDTLLLPPGPQGAHSPRFKWRGKGWLIIASSRWQILGLGGGGSSPGWALTYFEKTLFTPAGLDIYARSPEGLPANLVHDIIDKTRALGGDVGKLAEEFFEVVRSPSTDGNCCS</sequence>
<evidence type="ECO:0000313" key="2">
    <source>
        <dbReference type="Proteomes" id="UP000250043"/>
    </source>
</evidence>
<evidence type="ECO:0008006" key="3">
    <source>
        <dbReference type="Google" id="ProtNLM"/>
    </source>
</evidence>
<dbReference type="EMBL" id="KV722359">
    <property type="protein sequence ID" value="OCH93106.1"/>
    <property type="molecule type" value="Genomic_DNA"/>
</dbReference>
<dbReference type="AlphaFoldDB" id="A0A8E2AY55"/>